<dbReference type="InParanoid" id="A0A419PG21"/>
<dbReference type="AlphaFoldDB" id="A0A419PG21"/>
<protein>
    <submittedName>
        <fullName evidence="1">Uncharacterized protein</fullName>
    </submittedName>
</protein>
<dbReference type="Proteomes" id="UP000286415">
    <property type="component" value="Unassembled WGS sequence"/>
</dbReference>
<accession>A0A419PG21</accession>
<reference evidence="1 2" key="1">
    <citation type="journal article" date="2018" name="Biotechnol. Adv.">
        <title>Improved genomic resources and new bioinformatic workflow for the carcinogenic parasite Clonorchis sinensis: Biotechnological implications.</title>
        <authorList>
            <person name="Wang D."/>
            <person name="Korhonen P.K."/>
            <person name="Gasser R.B."/>
            <person name="Young N.D."/>
        </authorList>
    </citation>
    <scope>NUCLEOTIDE SEQUENCE [LARGE SCALE GENOMIC DNA]</scope>
    <source>
        <strain evidence="1">Cs-k2</strain>
    </source>
</reference>
<dbReference type="OrthoDB" id="10445454at2759"/>
<keyword evidence="2" id="KW-1185">Reference proteome</keyword>
<sequence>MWFRSKRFVSPGLLNEHLNGNIFHVFLGEFEGTGVENADAADKTLETSVNNSCFCNKFTHLQIRLVFTGDSSESLVYGVFQMNVLHTGRLMFQLVRYSRYRSIL</sequence>
<evidence type="ECO:0000313" key="2">
    <source>
        <dbReference type="Proteomes" id="UP000286415"/>
    </source>
</evidence>
<gene>
    <name evidence="1" type="ORF">CSKR_100589</name>
</gene>
<proteinExistence type="predicted"/>
<evidence type="ECO:0000313" key="1">
    <source>
        <dbReference type="EMBL" id="KAG5449329.1"/>
    </source>
</evidence>
<name>A0A419PG21_CLOSI</name>
<reference evidence="1 2" key="2">
    <citation type="journal article" date="2021" name="Genomics">
        <title>High-quality reference genome for Clonorchis sinensis.</title>
        <authorList>
            <person name="Young N.D."/>
            <person name="Stroehlein A.J."/>
            <person name="Kinkar L."/>
            <person name="Wang T."/>
            <person name="Sohn W.M."/>
            <person name="Chang B.C.H."/>
            <person name="Kaur P."/>
            <person name="Weisz D."/>
            <person name="Dudchenko O."/>
            <person name="Aiden E.L."/>
            <person name="Korhonen P.K."/>
            <person name="Gasser R.B."/>
        </authorList>
    </citation>
    <scope>NUCLEOTIDE SEQUENCE [LARGE SCALE GENOMIC DNA]</scope>
    <source>
        <strain evidence="1">Cs-k2</strain>
    </source>
</reference>
<dbReference type="EMBL" id="NIRI02000042">
    <property type="protein sequence ID" value="KAG5449329.1"/>
    <property type="molecule type" value="Genomic_DNA"/>
</dbReference>
<organism evidence="1 2">
    <name type="scientific">Clonorchis sinensis</name>
    <name type="common">Chinese liver fluke</name>
    <dbReference type="NCBI Taxonomy" id="79923"/>
    <lineage>
        <taxon>Eukaryota</taxon>
        <taxon>Metazoa</taxon>
        <taxon>Spiralia</taxon>
        <taxon>Lophotrochozoa</taxon>
        <taxon>Platyhelminthes</taxon>
        <taxon>Trematoda</taxon>
        <taxon>Digenea</taxon>
        <taxon>Opisthorchiida</taxon>
        <taxon>Opisthorchiata</taxon>
        <taxon>Opisthorchiidae</taxon>
        <taxon>Clonorchis</taxon>
    </lineage>
</organism>
<comment type="caution">
    <text evidence="1">The sequence shown here is derived from an EMBL/GenBank/DDBJ whole genome shotgun (WGS) entry which is preliminary data.</text>
</comment>